<comment type="caution">
    <text evidence="1">The sequence shown here is derived from an EMBL/GenBank/DDBJ whole genome shotgun (WGS) entry which is preliminary data.</text>
</comment>
<dbReference type="EMBL" id="BARU01046326">
    <property type="protein sequence ID" value="GAI01148.1"/>
    <property type="molecule type" value="Genomic_DNA"/>
</dbReference>
<protein>
    <submittedName>
        <fullName evidence="1">Uncharacterized protein</fullName>
    </submittedName>
</protein>
<reference evidence="1" key="1">
    <citation type="journal article" date="2014" name="Front. Microbiol.">
        <title>High frequency of phylogenetically diverse reductive dehalogenase-homologous genes in deep subseafloor sedimentary metagenomes.</title>
        <authorList>
            <person name="Kawai M."/>
            <person name="Futagami T."/>
            <person name="Toyoda A."/>
            <person name="Takaki Y."/>
            <person name="Nishi S."/>
            <person name="Hori S."/>
            <person name="Arai W."/>
            <person name="Tsubouchi T."/>
            <person name="Morono Y."/>
            <person name="Uchiyama I."/>
            <person name="Ito T."/>
            <person name="Fujiyama A."/>
            <person name="Inagaki F."/>
            <person name="Takami H."/>
        </authorList>
    </citation>
    <scope>NUCLEOTIDE SEQUENCE</scope>
    <source>
        <strain evidence="1">Expedition CK06-06</strain>
    </source>
</reference>
<proteinExistence type="predicted"/>
<gene>
    <name evidence="1" type="ORF">S03H2_69936</name>
</gene>
<sequence length="51" mass="5815">MSVRDVKFDIPANLALKFNKDEIVHFRGKIKSIYNILGSCSINLENATVYQ</sequence>
<evidence type="ECO:0000313" key="1">
    <source>
        <dbReference type="EMBL" id="GAI01148.1"/>
    </source>
</evidence>
<dbReference type="AlphaFoldDB" id="X1K3N6"/>
<organism evidence="1">
    <name type="scientific">marine sediment metagenome</name>
    <dbReference type="NCBI Taxonomy" id="412755"/>
    <lineage>
        <taxon>unclassified sequences</taxon>
        <taxon>metagenomes</taxon>
        <taxon>ecological metagenomes</taxon>
    </lineage>
</organism>
<accession>X1K3N6</accession>
<name>X1K3N6_9ZZZZ</name>